<proteinExistence type="predicted"/>
<reference evidence="1" key="1">
    <citation type="submission" date="2021-07" db="EMBL/GenBank/DDBJ databases">
        <authorList>
            <person name="Catto M.A."/>
            <person name="Jacobson A."/>
            <person name="Kennedy G."/>
            <person name="Labadie P."/>
            <person name="Hunt B.G."/>
            <person name="Srinivasan R."/>
        </authorList>
    </citation>
    <scope>NUCLEOTIDE SEQUENCE</scope>
    <source>
        <strain evidence="1">PL_HMW_Pooled</strain>
        <tissue evidence="1">Head</tissue>
    </source>
</reference>
<evidence type="ECO:0000313" key="1">
    <source>
        <dbReference type="EMBL" id="KAK3923987.1"/>
    </source>
</evidence>
<organism evidence="1 2">
    <name type="scientific">Frankliniella fusca</name>
    <dbReference type="NCBI Taxonomy" id="407009"/>
    <lineage>
        <taxon>Eukaryota</taxon>
        <taxon>Metazoa</taxon>
        <taxon>Ecdysozoa</taxon>
        <taxon>Arthropoda</taxon>
        <taxon>Hexapoda</taxon>
        <taxon>Insecta</taxon>
        <taxon>Pterygota</taxon>
        <taxon>Neoptera</taxon>
        <taxon>Paraneoptera</taxon>
        <taxon>Thysanoptera</taxon>
        <taxon>Terebrantia</taxon>
        <taxon>Thripoidea</taxon>
        <taxon>Thripidae</taxon>
        <taxon>Frankliniella</taxon>
    </lineage>
</organism>
<evidence type="ECO:0000313" key="2">
    <source>
        <dbReference type="Proteomes" id="UP001219518"/>
    </source>
</evidence>
<dbReference type="AlphaFoldDB" id="A0AAE1HMC8"/>
<protein>
    <submittedName>
        <fullName evidence="1">C-C motif chemokine 18</fullName>
    </submittedName>
</protein>
<dbReference type="Proteomes" id="UP001219518">
    <property type="component" value="Unassembled WGS sequence"/>
</dbReference>
<sequence>FCGQVGHIFERFQAGDKFVDDYRQICPQCLTNCRQLDTKFVHKFGNAQKYGQPVCKIASKMYAEKSIEGFLLTAMNKFVSSC</sequence>
<accession>A0AAE1HMC8</accession>
<gene>
    <name evidence="1" type="ORF">KUF71_002317</name>
</gene>
<comment type="caution">
    <text evidence="1">The sequence shown here is derived from an EMBL/GenBank/DDBJ whole genome shotgun (WGS) entry which is preliminary data.</text>
</comment>
<keyword evidence="2" id="KW-1185">Reference proteome</keyword>
<dbReference type="EMBL" id="JAHWGI010001161">
    <property type="protein sequence ID" value="KAK3923987.1"/>
    <property type="molecule type" value="Genomic_DNA"/>
</dbReference>
<reference evidence="1" key="2">
    <citation type="journal article" date="2023" name="BMC Genomics">
        <title>Pest status, molecular evolution, and epigenetic factors derived from the genome assembly of Frankliniella fusca, a thysanopteran phytovirus vector.</title>
        <authorList>
            <person name="Catto M.A."/>
            <person name="Labadie P.E."/>
            <person name="Jacobson A.L."/>
            <person name="Kennedy G.G."/>
            <person name="Srinivasan R."/>
            <person name="Hunt B.G."/>
        </authorList>
    </citation>
    <scope>NUCLEOTIDE SEQUENCE</scope>
    <source>
        <strain evidence="1">PL_HMW_Pooled</strain>
    </source>
</reference>
<name>A0AAE1HMC8_9NEOP</name>
<feature type="non-terminal residue" evidence="1">
    <location>
        <position position="1"/>
    </location>
</feature>